<proteinExistence type="predicted"/>
<protein>
    <submittedName>
        <fullName evidence="2">Uncharacterized protein</fullName>
    </submittedName>
</protein>
<accession>A0A198UQ23</accession>
<dbReference type="eggNOG" id="ENOG502Z7YR">
    <property type="taxonomic scope" value="Bacteria"/>
</dbReference>
<keyword evidence="1" id="KW-0472">Membrane</keyword>
<dbReference type="OrthoDB" id="6653564at2"/>
<dbReference type="RefSeq" id="WP_064611249.1">
    <property type="nucleotide sequence ID" value="NZ_LXHB01000087.1"/>
</dbReference>
<comment type="caution">
    <text evidence="2">The sequence shown here is derived from an EMBL/GenBank/DDBJ whole genome shotgun (WGS) entry which is preliminary data.</text>
</comment>
<keyword evidence="3" id="KW-1185">Reference proteome</keyword>
<dbReference type="EMBL" id="LXHC01000001">
    <property type="protein sequence ID" value="OAU98425.1"/>
    <property type="molecule type" value="Genomic_DNA"/>
</dbReference>
<evidence type="ECO:0000313" key="2">
    <source>
        <dbReference type="EMBL" id="OAU98425.1"/>
    </source>
</evidence>
<sequence length="418" mass="45708">MTYLAPRQGIFAAIVLASLVLHLLFFVISAERGISTQNQQAVERSVMMLSQEIAAPLAAYDRVSMSVIAEPYVDEPMIAYVGIYDSQGGVLVPLGEMAEGYRAEEVVTSGDQVLGKVVVQAKTVSRAKILSGNWVFLLSVIGLHIILWLIYGYVARPTEALKSQIAKEVRTELLSKGILSEQITDEPATHIQSTEDNDVVSDDEITVSISTENQSDPNHTKLELAAAYTVQVQFQDPYSLLTTVSIESKDAYFALCDQLFERACHALLELPLFAGVAMIDQNPFTEQGASVTLYATDDHAKTAAAAALLSQLLLMVNEVVYQKHRELKRFALPIKTVTSDSELSDVAKSILAIRKEKSLIIFAEAGRNQAAMYMTLAAITHPSTVHERDSREVVGMTSATADRLKIARDKTLLGDDNA</sequence>
<keyword evidence="1" id="KW-0812">Transmembrane</keyword>
<evidence type="ECO:0000313" key="3">
    <source>
        <dbReference type="Proteomes" id="UP000078228"/>
    </source>
</evidence>
<keyword evidence="1" id="KW-1133">Transmembrane helix</keyword>
<organism evidence="2 3">
    <name type="scientific">Moraxella catarrhalis</name>
    <name type="common">Branhamella catarrhalis</name>
    <dbReference type="NCBI Taxonomy" id="480"/>
    <lineage>
        <taxon>Bacteria</taxon>
        <taxon>Pseudomonadati</taxon>
        <taxon>Pseudomonadota</taxon>
        <taxon>Gammaproteobacteria</taxon>
        <taxon>Moraxellales</taxon>
        <taxon>Moraxellaceae</taxon>
        <taxon>Moraxella</taxon>
    </lineage>
</organism>
<evidence type="ECO:0000256" key="1">
    <source>
        <dbReference type="SAM" id="Phobius"/>
    </source>
</evidence>
<reference evidence="2 3" key="1">
    <citation type="journal article" date="2016" name="Genome Biol. Evol.">
        <title>Comparative Genomic Analyses of the Moraxella catarrhalis Serosensitive and Seroresistant Lineages Demonstrate Their Independent Evolution.</title>
        <authorList>
            <person name="Earl J.P."/>
            <person name="de Vries S.P."/>
            <person name="Ahmed A."/>
            <person name="Powell E."/>
            <person name="Schultz M.P."/>
            <person name="Hermans P.W."/>
            <person name="Hill D.J."/>
            <person name="Zhou Z."/>
            <person name="Constantinidou C.I."/>
            <person name="Hu F.Z."/>
            <person name="Bootsma H.J."/>
            <person name="Ehrlich G.D."/>
        </authorList>
    </citation>
    <scope>NUCLEOTIDE SEQUENCE [LARGE SCALE GENOMIC DNA]</scope>
    <source>
        <strain evidence="2 3">Z7542</strain>
    </source>
</reference>
<dbReference type="AlphaFoldDB" id="A0A198UQ23"/>
<dbReference type="PATRIC" id="fig|480.237.peg.1642"/>
<feature type="transmembrane region" description="Helical" evidence="1">
    <location>
        <begin position="6"/>
        <end position="28"/>
    </location>
</feature>
<gene>
    <name evidence="2" type="ORF">AO384_0009</name>
</gene>
<dbReference type="Proteomes" id="UP000078228">
    <property type="component" value="Unassembled WGS sequence"/>
</dbReference>
<name>A0A198UQ23_MORCA</name>
<feature type="transmembrane region" description="Helical" evidence="1">
    <location>
        <begin position="134"/>
        <end position="154"/>
    </location>
</feature>